<protein>
    <submittedName>
        <fullName evidence="1">Uncharacterized protein</fullName>
    </submittedName>
</protein>
<dbReference type="Proteomes" id="UP001429354">
    <property type="component" value="Unassembled WGS sequence"/>
</dbReference>
<accession>A0ABX0A6V5</accession>
<gene>
    <name evidence="1" type="ORF">DT603_00200</name>
</gene>
<dbReference type="EMBL" id="QOVG01000001">
    <property type="protein sequence ID" value="NDK37265.1"/>
    <property type="molecule type" value="Genomic_DNA"/>
</dbReference>
<proteinExistence type="predicted"/>
<evidence type="ECO:0000313" key="1">
    <source>
        <dbReference type="EMBL" id="NDK37265.1"/>
    </source>
</evidence>
<name>A0ABX0A6V5_9GAMM</name>
<reference evidence="1 2" key="1">
    <citation type="submission" date="2018-07" db="EMBL/GenBank/DDBJ databases">
        <title>Whole genome Sequencing of Pseudoxanthomonas gei KCTC 32298 (T).</title>
        <authorList>
            <person name="Kumar S."/>
            <person name="Bansal K."/>
            <person name="Kaur A."/>
            <person name="Patil P."/>
            <person name="Sharma S."/>
            <person name="Patil P.B."/>
        </authorList>
    </citation>
    <scope>NUCLEOTIDE SEQUENCE [LARGE SCALE GENOMIC DNA]</scope>
    <source>
        <strain evidence="1 2">KCTC 32298</strain>
    </source>
</reference>
<keyword evidence="2" id="KW-1185">Reference proteome</keyword>
<sequence>MGSSHASAGDDPQLNLAYQDHIAYVATFALPLLIEKCAGLDAGYLQKAAPLYFRYVNTHQDQIERGRLLTLAEFPPGQTVKAYRENVIASRLSRLETGTRKEKLGMCEGALGMMAGAALPGEWPARKETGRSAP</sequence>
<comment type="caution">
    <text evidence="1">The sequence shown here is derived from an EMBL/GenBank/DDBJ whole genome shotgun (WGS) entry which is preliminary data.</text>
</comment>
<evidence type="ECO:0000313" key="2">
    <source>
        <dbReference type="Proteomes" id="UP001429354"/>
    </source>
</evidence>
<organism evidence="1 2">
    <name type="scientific">Pseudoxanthomonas gei</name>
    <dbReference type="NCBI Taxonomy" id="1383030"/>
    <lineage>
        <taxon>Bacteria</taxon>
        <taxon>Pseudomonadati</taxon>
        <taxon>Pseudomonadota</taxon>
        <taxon>Gammaproteobacteria</taxon>
        <taxon>Lysobacterales</taxon>
        <taxon>Lysobacteraceae</taxon>
        <taxon>Pseudoxanthomonas</taxon>
    </lineage>
</organism>